<dbReference type="Proteomes" id="UP000006538">
    <property type="component" value="Segment"/>
</dbReference>
<keyword evidence="2" id="KW-1185">Reference proteome</keyword>
<dbReference type="KEGG" id="vg:10327887"/>
<dbReference type="RefSeq" id="YP_004323385.1">
    <property type="nucleotide sequence ID" value="NC_015284.1"/>
</dbReference>
<evidence type="ECO:0000313" key="2">
    <source>
        <dbReference type="Proteomes" id="UP000006538"/>
    </source>
</evidence>
<dbReference type="OrthoDB" id="18616at10239"/>
<reference evidence="1 2" key="1">
    <citation type="journal article" date="2010" name="Environ. Microbiol.">
        <title>Genomic analysis of oceanic cyanobacterial myoviruses compared with T4-like myoviruses from diverse hosts and environments.</title>
        <authorList>
            <person name="Sullivan M.B."/>
            <person name="Huang K.H."/>
            <person name="Ignacio-Espinoza J.C."/>
            <person name="Berlin A.M."/>
            <person name="Kelly L."/>
            <person name="Weigele P.R."/>
            <person name="DeFrancesco A.S."/>
            <person name="Kern S.E."/>
            <person name="Thompson L.R."/>
            <person name="Young S."/>
            <person name="Yandava C."/>
            <person name="Fu R."/>
            <person name="Krastins B."/>
            <person name="Chase M."/>
            <person name="Sarracino D."/>
            <person name="Osburne M.S."/>
            <person name="Henn M.R."/>
            <person name="Chisholm S.W."/>
        </authorList>
    </citation>
    <scope>NUCLEOTIDE SEQUENCE [LARGE SCALE GENOMIC DNA]</scope>
    <source>
        <strain evidence="1">M4-259</strain>
    </source>
</reference>
<proteinExistence type="predicted"/>
<protein>
    <submittedName>
        <fullName evidence="1">Baseplate tail tube cap</fullName>
    </submittedName>
</protein>
<organism evidence="1 2">
    <name type="scientific">Prochlorococcus phage P-HM2</name>
    <dbReference type="NCBI Taxonomy" id="445696"/>
    <lineage>
        <taxon>Viruses</taxon>
        <taxon>Duplodnaviria</taxon>
        <taxon>Heunggongvirae</taxon>
        <taxon>Uroviricota</taxon>
        <taxon>Caudoviricetes</taxon>
        <taxon>Eurybiavirus</taxon>
        <taxon>Eurybiavirus PHM2</taxon>
    </lineage>
</organism>
<evidence type="ECO:0000313" key="1">
    <source>
        <dbReference type="EMBL" id="ADO99794.1"/>
    </source>
</evidence>
<gene>
    <name evidence="1" type="primary">gp48</name>
    <name evidence="1" type="ORF">PHM2_016</name>
</gene>
<accession>E3SSL6</accession>
<dbReference type="GeneID" id="10327887"/>
<sequence>MSQQNTVIEYPTGLSSIPYASFLQIEKYSYDEAQKTVAKQFNDALGSYNRSVISDVVRTGANTLAKAYGSGAPTDSFTDYALNEYKTESRLISTRETSRGTKKKYSGSRTINITDPNVDPNTRVKLKNGEVTTVGQLLQKKKEAVDKKNKGLMSSRCMLPLPNEFQYKYGADWSNEFKLGTLALAADEAGKFAAVAATGGVIGGGLQFAAGKLSAGSNVAKVGGVDLTKIIQGSAQGVKSATDPMKVNSPLNPKNIAGLAGLAPNENSIQFFERMQGREFGFRFELAARNKKESNRVIEIIEWFKRGMHPNSKSGRGSAVMLTFPDVFVLTPKFVKCDEDGNVIGDPIQHPMMPRTKLCALTGLTINTTPFGQLQTVFDGTIPIVTMELNFKETTKLTRVDMEGASYTDKRNSKVIAGVDATATSEGGFIADQDKAFTGEVSF</sequence>
<name>E3SSL6_9CAUD</name>
<dbReference type="EMBL" id="GU075905">
    <property type="protein sequence ID" value="ADO99794.1"/>
    <property type="molecule type" value="Genomic_DNA"/>
</dbReference>